<name>A0A0L0K9L2_9ACTN</name>
<dbReference type="InterPro" id="IPR044060">
    <property type="entry name" value="Bacterial_rp_domain"/>
</dbReference>
<feature type="domain" description="Bacterial repeat" evidence="2">
    <location>
        <begin position="672"/>
        <end position="746"/>
    </location>
</feature>
<feature type="domain" description="Bacterial repeat" evidence="2">
    <location>
        <begin position="593"/>
        <end position="669"/>
    </location>
</feature>
<dbReference type="RefSeq" id="WP_050371330.1">
    <property type="nucleotide sequence ID" value="NZ_KQ257820.1"/>
</dbReference>
<reference evidence="4" key="1">
    <citation type="submission" date="2014-07" db="EMBL/GenBank/DDBJ databases">
        <title>Genome sequencing of plant-pathogenic Streptomyces species.</title>
        <authorList>
            <person name="Harrison J."/>
            <person name="Sapp M."/>
            <person name="Thwaites R."/>
            <person name="Studholme D.J."/>
        </authorList>
    </citation>
    <scope>NUCLEOTIDE SEQUENCE [LARGE SCALE GENOMIC DNA]</scope>
    <source>
        <strain evidence="4">NCPPB 4445</strain>
    </source>
</reference>
<dbReference type="EMBL" id="JPPY01000112">
    <property type="protein sequence ID" value="KND34330.1"/>
    <property type="molecule type" value="Genomic_DNA"/>
</dbReference>
<dbReference type="AlphaFoldDB" id="A0A0L0K9L2"/>
<accession>A0A0L0K9L2</accession>
<dbReference type="Proteomes" id="UP000037151">
    <property type="component" value="Unassembled WGS sequence"/>
</dbReference>
<feature type="compositionally biased region" description="Polar residues" evidence="1">
    <location>
        <begin position="113"/>
        <end position="129"/>
    </location>
</feature>
<gene>
    <name evidence="3" type="ORF">IQ63_16490</name>
</gene>
<evidence type="ECO:0000313" key="4">
    <source>
        <dbReference type="Proteomes" id="UP000037151"/>
    </source>
</evidence>
<evidence type="ECO:0000259" key="2">
    <source>
        <dbReference type="Pfam" id="PF18998"/>
    </source>
</evidence>
<dbReference type="PATRIC" id="fig|42234.21.peg.3397"/>
<evidence type="ECO:0000313" key="3">
    <source>
        <dbReference type="EMBL" id="KND34330.1"/>
    </source>
</evidence>
<proteinExistence type="predicted"/>
<organism evidence="3 4">
    <name type="scientific">Streptomyces acidiscabies</name>
    <dbReference type="NCBI Taxonomy" id="42234"/>
    <lineage>
        <taxon>Bacteria</taxon>
        <taxon>Bacillati</taxon>
        <taxon>Actinomycetota</taxon>
        <taxon>Actinomycetes</taxon>
        <taxon>Kitasatosporales</taxon>
        <taxon>Streptomycetaceae</taxon>
        <taxon>Streptomyces</taxon>
    </lineage>
</organism>
<comment type="caution">
    <text evidence="3">The sequence shown here is derived from an EMBL/GenBank/DDBJ whole genome shotgun (WGS) entry which is preliminary data.</text>
</comment>
<dbReference type="Pfam" id="PF18998">
    <property type="entry name" value="Flg_new_2"/>
    <property type="match status" value="3"/>
</dbReference>
<dbReference type="InterPro" id="IPR024079">
    <property type="entry name" value="MetalloPept_cat_dom_sf"/>
</dbReference>
<feature type="compositionally biased region" description="Low complexity" evidence="1">
    <location>
        <begin position="73"/>
        <end position="85"/>
    </location>
</feature>
<dbReference type="GO" id="GO:0008237">
    <property type="term" value="F:metallopeptidase activity"/>
    <property type="evidence" value="ECO:0007669"/>
    <property type="project" value="InterPro"/>
</dbReference>
<feature type="domain" description="Bacterial repeat" evidence="2">
    <location>
        <begin position="515"/>
        <end position="585"/>
    </location>
</feature>
<dbReference type="Gene3D" id="3.40.390.10">
    <property type="entry name" value="Collagenase (Catalytic Domain)"/>
    <property type="match status" value="1"/>
</dbReference>
<sequence>MTIRQIRLRPGTSGVRPDTSGVRARRWAACAALGAVALGGAGLTPASAQGRTSQVSSTFGATAAAADAAAGVAGVAGPAPDPADVFTPETRSTSGEADPRGASGEPRTRRTPDATSTPGTAVRQRTGTVRDSGLAPICEPPQPGREVRFPLFDDVLVKAVETGRETIDGNLVWHGEVPGTTDQTVLVTLAGGCDAKPGNEYLGAQFALGGALFDISTTGPGKVLISETTPLVDEHETHAVPPRVANPAPGPGVRARKAPKANCKGGAGIATVDTLVAYTPKAKAEAGGEAQIRAQVVKGVSLANEAFAASGIKVRLRLVFTTPVDVTAAYDTVSSASLAAFAKKGDGVADTLPALRDKYGADQVSVIAGGKAAGGIGYIPAPPGPSWSEWTYTVVAQSAIASYSFGHEIGHNLGSNHDWTTDPTQPDNGASGYFPSKGEFSTLMAYESSCRTATKGACGRVNRFSNSRQNYRGLALGKPMTQTDSADSAAVLGTSGKAVAAYRKAVTDDSLCGVTTSVSPAASGTVTPETPGPYAHNATVYFTATPAKGYVFDHWMLDGKQQASKATRFAITTANDRTLQAVFKKGATPTAKVTTKKSGSGTVKAKTTKKSLAAEDPIVGTELLYEAVPAAGWSFAGWKLSSGSYAGDMSRVGVQVGETDQGLEAVFARQTYVLELCPHGHGTLTASRTGRYAAGDTAIVTAKPAKGHVLAGWLLDGKPYAGSPGGEAIVAFTDGRNHTLTAKFRKK</sequence>
<dbReference type="Pfam" id="PF13583">
    <property type="entry name" value="Reprolysin_4"/>
    <property type="match status" value="1"/>
</dbReference>
<dbReference type="SUPFAM" id="SSF55486">
    <property type="entry name" value="Metalloproteases ('zincins'), catalytic domain"/>
    <property type="match status" value="1"/>
</dbReference>
<protein>
    <recommendedName>
        <fullName evidence="2">Bacterial repeat domain-containing protein</fullName>
    </recommendedName>
</protein>
<dbReference type="OrthoDB" id="3976083at2"/>
<evidence type="ECO:0000256" key="1">
    <source>
        <dbReference type="SAM" id="MobiDB-lite"/>
    </source>
</evidence>
<feature type="region of interest" description="Disordered" evidence="1">
    <location>
        <begin position="73"/>
        <end position="142"/>
    </location>
</feature>